<keyword evidence="2" id="KW-1185">Reference proteome</keyword>
<proteinExistence type="predicted"/>
<sequence length="106" mass="10979">MLDQRLTVQPFSGFSLSSDERLAYFSIGHFILFQTTFQGVDLSALSQLVNDNPAFRGRLDGMAETALPPVTATPAIAVTAAKAAGAVIGGGAVSGAAYAAYRAVIK</sequence>
<name>A0ABS0LGI5_9CORY</name>
<accession>A0ABS0LGI5</accession>
<reference evidence="1 2" key="1">
    <citation type="journal article" date="2020" name="J. Clin. Microbiol.">
        <title>Assessing the Genetic Diversity of Austrian Corynebacterium diphtheriae Clinical Isolates, 2011-2019.</title>
        <authorList>
            <person name="Schaeffer J."/>
            <person name="Huhulescu S."/>
            <person name="Stoeger A."/>
            <person name="Allerberger F."/>
            <person name="Ruppitsch W."/>
        </authorList>
    </citation>
    <scope>NUCLEOTIDE SEQUENCE [LARGE SCALE GENOMIC DNA]</scope>
    <source>
        <strain evidence="1 2">04-17</strain>
    </source>
</reference>
<dbReference type="EMBL" id="JADQUG010000071">
    <property type="protein sequence ID" value="MBG9355244.1"/>
    <property type="molecule type" value="Genomic_DNA"/>
</dbReference>
<dbReference type="Proteomes" id="UP000615580">
    <property type="component" value="Unassembled WGS sequence"/>
</dbReference>
<comment type="caution">
    <text evidence="1">The sequence shown here is derived from an EMBL/GenBank/DDBJ whole genome shotgun (WGS) entry which is preliminary data.</text>
</comment>
<organism evidence="1 2">
    <name type="scientific">Corynebacterium belfantii</name>
    <dbReference type="NCBI Taxonomy" id="2014537"/>
    <lineage>
        <taxon>Bacteria</taxon>
        <taxon>Bacillati</taxon>
        <taxon>Actinomycetota</taxon>
        <taxon>Actinomycetes</taxon>
        <taxon>Mycobacteriales</taxon>
        <taxon>Corynebacteriaceae</taxon>
        <taxon>Corynebacterium</taxon>
    </lineage>
</organism>
<protein>
    <submittedName>
        <fullName evidence="1">Uncharacterized protein</fullName>
    </submittedName>
</protein>
<gene>
    <name evidence="1" type="ORF">I4J41_11965</name>
</gene>
<evidence type="ECO:0000313" key="2">
    <source>
        <dbReference type="Proteomes" id="UP000615580"/>
    </source>
</evidence>
<evidence type="ECO:0000313" key="1">
    <source>
        <dbReference type="EMBL" id="MBG9355244.1"/>
    </source>
</evidence>